<organism evidence="1 2">
    <name type="scientific">Linum trigynum</name>
    <dbReference type="NCBI Taxonomy" id="586398"/>
    <lineage>
        <taxon>Eukaryota</taxon>
        <taxon>Viridiplantae</taxon>
        <taxon>Streptophyta</taxon>
        <taxon>Embryophyta</taxon>
        <taxon>Tracheophyta</taxon>
        <taxon>Spermatophyta</taxon>
        <taxon>Magnoliopsida</taxon>
        <taxon>eudicotyledons</taxon>
        <taxon>Gunneridae</taxon>
        <taxon>Pentapetalae</taxon>
        <taxon>rosids</taxon>
        <taxon>fabids</taxon>
        <taxon>Malpighiales</taxon>
        <taxon>Linaceae</taxon>
        <taxon>Linum</taxon>
    </lineage>
</organism>
<protein>
    <submittedName>
        <fullName evidence="1">Uncharacterized protein</fullName>
    </submittedName>
</protein>
<dbReference type="AlphaFoldDB" id="A0AAV2FF99"/>
<keyword evidence="2" id="KW-1185">Reference proteome</keyword>
<sequence length="165" mass="19061">MPSAIEDIQLPNLRKNTKKDLADTSRFKPPLLRDNIFLEQQKDSQVVKVVDVTRALNPQRSYSAKKRRATKYDYKLIRAYLTLLLPNKRAKILFPPCSLILLYSATPFPLKLNNMDVNELINQVEEWDLEMLSNESRVAHRNTLIGKISERPISKRSMIGMIHSA</sequence>
<dbReference type="EMBL" id="OZ034819">
    <property type="protein sequence ID" value="CAL1396976.1"/>
    <property type="molecule type" value="Genomic_DNA"/>
</dbReference>
<accession>A0AAV2FF99</accession>
<evidence type="ECO:0000313" key="1">
    <source>
        <dbReference type="EMBL" id="CAL1396976.1"/>
    </source>
</evidence>
<proteinExistence type="predicted"/>
<name>A0AAV2FF99_9ROSI</name>
<dbReference type="Proteomes" id="UP001497516">
    <property type="component" value="Chromosome 6"/>
</dbReference>
<evidence type="ECO:0000313" key="2">
    <source>
        <dbReference type="Proteomes" id="UP001497516"/>
    </source>
</evidence>
<reference evidence="1 2" key="1">
    <citation type="submission" date="2024-04" db="EMBL/GenBank/DDBJ databases">
        <authorList>
            <person name="Fracassetti M."/>
        </authorList>
    </citation>
    <scope>NUCLEOTIDE SEQUENCE [LARGE SCALE GENOMIC DNA]</scope>
</reference>
<gene>
    <name evidence="1" type="ORF">LTRI10_LOCUS37308</name>
</gene>